<dbReference type="AlphaFoldDB" id="A0ABD5E541"/>
<reference evidence="4" key="1">
    <citation type="submission" date="2023-07" db="EMBL/GenBank/DDBJ databases">
        <title>30 novel species of actinomycetes from the DSMZ collection.</title>
        <authorList>
            <person name="Nouioui I."/>
        </authorList>
    </citation>
    <scope>NUCLEOTIDE SEQUENCE [LARGE SCALE GENOMIC DNA]</scope>
    <source>
        <strain evidence="4">DSM 41982</strain>
    </source>
</reference>
<feature type="region of interest" description="Disordered" evidence="1">
    <location>
        <begin position="1"/>
        <end position="72"/>
    </location>
</feature>
<feature type="compositionally biased region" description="Low complexity" evidence="1">
    <location>
        <begin position="50"/>
        <end position="63"/>
    </location>
</feature>
<evidence type="ECO:0000256" key="1">
    <source>
        <dbReference type="SAM" id="MobiDB-lite"/>
    </source>
</evidence>
<proteinExistence type="predicted"/>
<dbReference type="InterPro" id="IPR032477">
    <property type="entry name" value="Glyco_hydro_64"/>
</dbReference>
<name>A0ABD5E541_9ACTN</name>
<dbReference type="PROSITE" id="PS52006">
    <property type="entry name" value="GH64"/>
    <property type="match status" value="1"/>
</dbReference>
<feature type="domain" description="GH64" evidence="2">
    <location>
        <begin position="97"/>
        <end position="384"/>
    </location>
</feature>
<evidence type="ECO:0000259" key="2">
    <source>
        <dbReference type="PROSITE" id="PS52006"/>
    </source>
</evidence>
<sequence length="384" mass="41282">MQVPSHPTGPPRAARGDRACPGGPTPPAAWPRTWRAARRTPTRQGGTVMPAAARTRTPGAPRASRTRSRGAGRPLAAGAALLAAAFCGLATAPQAGAATAPAPVAAAAPGEAPPDSFWGDTSAFPAPNNVVTVAVLNRTNGQYPDSEVYWSFNGETHSIAEQPYVDMPANSAGRMYFYLGSPDSKYQDFIEFTVGDNVFNGNTTRVDAFGLKLAMRLHAEDGYDVQVGEDYDTFQQSREQTFQEFKDEVPTEFKGLADDSTRIPAPGSSPDFREGGKYADYFTAYAQSQGVNAPTSDITGCAGVLANDPGKCSALNRHVAQLPEDQWSTPDLYYKDSPANYYAKFWHDHGINHLAYGFPYDDFAGQSSFVSHQDPQWLAVAVGW</sequence>
<evidence type="ECO:0000313" key="4">
    <source>
        <dbReference type="Proteomes" id="UP001183607"/>
    </source>
</evidence>
<evidence type="ECO:0000313" key="3">
    <source>
        <dbReference type="EMBL" id="MDT0416530.1"/>
    </source>
</evidence>
<organism evidence="3 4">
    <name type="scientific">Streptomyces evansiae</name>
    <dbReference type="NCBI Taxonomy" id="3075535"/>
    <lineage>
        <taxon>Bacteria</taxon>
        <taxon>Bacillati</taxon>
        <taxon>Actinomycetota</taxon>
        <taxon>Actinomycetes</taxon>
        <taxon>Kitasatosporales</taxon>
        <taxon>Streptomycetaceae</taxon>
        <taxon>Streptomyces</taxon>
    </lineage>
</organism>
<dbReference type="Proteomes" id="UP001183607">
    <property type="component" value="Unassembled WGS sequence"/>
</dbReference>
<dbReference type="Pfam" id="PF16483">
    <property type="entry name" value="Glyco_hydro_64"/>
    <property type="match status" value="2"/>
</dbReference>
<dbReference type="CDD" id="cd09214">
    <property type="entry name" value="GH64-like"/>
    <property type="match status" value="1"/>
</dbReference>
<dbReference type="InterPro" id="IPR037176">
    <property type="entry name" value="Osmotin/thaumatin-like_sf"/>
</dbReference>
<dbReference type="Gene3D" id="2.60.110.10">
    <property type="entry name" value="Thaumatin"/>
    <property type="match status" value="1"/>
</dbReference>
<gene>
    <name evidence="3" type="ORF">RM574_13640</name>
</gene>
<accession>A0ABD5E541</accession>
<dbReference type="EMBL" id="JAVRER010000017">
    <property type="protein sequence ID" value="MDT0416530.1"/>
    <property type="molecule type" value="Genomic_DNA"/>
</dbReference>
<comment type="caution">
    <text evidence="3">The sequence shown here is derived from an EMBL/GenBank/DDBJ whole genome shotgun (WGS) entry which is preliminary data.</text>
</comment>
<protein>
    <submittedName>
        <fullName evidence="3">Beta-1,3-glucanase family protein</fullName>
    </submittedName>
</protein>